<name>A0A517MHR5_9BACT</name>
<keyword evidence="3" id="KW-0378">Hydrolase</keyword>
<feature type="domain" description="Sulfatase N-terminal" evidence="2">
    <location>
        <begin position="28"/>
        <end position="318"/>
    </location>
</feature>
<proteinExistence type="predicted"/>
<evidence type="ECO:0000313" key="3">
    <source>
        <dbReference type="EMBL" id="QDS94421.1"/>
    </source>
</evidence>
<dbReference type="EC" id="3.1.6.1" evidence="3"/>
<dbReference type="Pfam" id="PF00884">
    <property type="entry name" value="Sulfatase"/>
    <property type="match status" value="1"/>
</dbReference>
<dbReference type="Proteomes" id="UP000320672">
    <property type="component" value="Chromosome"/>
</dbReference>
<accession>A0A517MHR5</accession>
<dbReference type="Gene3D" id="3.40.720.10">
    <property type="entry name" value="Alkaline Phosphatase, subunit A"/>
    <property type="match status" value="1"/>
</dbReference>
<keyword evidence="4" id="KW-1185">Reference proteome</keyword>
<evidence type="ECO:0000256" key="1">
    <source>
        <dbReference type="SAM" id="SignalP"/>
    </source>
</evidence>
<dbReference type="EMBL" id="CP036262">
    <property type="protein sequence ID" value="QDS94421.1"/>
    <property type="molecule type" value="Genomic_DNA"/>
</dbReference>
<dbReference type="AlphaFoldDB" id="A0A517MHR5"/>
<dbReference type="PANTHER" id="PTHR43751:SF1">
    <property type="entry name" value="SULFATASE ATSG-RELATED"/>
    <property type="match status" value="1"/>
</dbReference>
<dbReference type="OrthoDB" id="9762324at2"/>
<evidence type="ECO:0000259" key="2">
    <source>
        <dbReference type="Pfam" id="PF00884"/>
    </source>
</evidence>
<dbReference type="PANTHER" id="PTHR43751">
    <property type="entry name" value="SULFATASE"/>
    <property type="match status" value="1"/>
</dbReference>
<feature type="signal peptide" evidence="1">
    <location>
        <begin position="1"/>
        <end position="18"/>
    </location>
</feature>
<dbReference type="RefSeq" id="WP_145352457.1">
    <property type="nucleotide sequence ID" value="NZ_CP036262.1"/>
</dbReference>
<reference evidence="3 4" key="1">
    <citation type="submission" date="2019-02" db="EMBL/GenBank/DDBJ databases">
        <title>Deep-cultivation of Planctomycetes and their phenomic and genomic characterization uncovers novel biology.</title>
        <authorList>
            <person name="Wiegand S."/>
            <person name="Jogler M."/>
            <person name="Boedeker C."/>
            <person name="Pinto D."/>
            <person name="Vollmers J."/>
            <person name="Rivas-Marin E."/>
            <person name="Kohn T."/>
            <person name="Peeters S.H."/>
            <person name="Heuer A."/>
            <person name="Rast P."/>
            <person name="Oberbeckmann S."/>
            <person name="Bunk B."/>
            <person name="Jeske O."/>
            <person name="Meyerdierks A."/>
            <person name="Storesund J.E."/>
            <person name="Kallscheuer N."/>
            <person name="Luecker S."/>
            <person name="Lage O.M."/>
            <person name="Pohl T."/>
            <person name="Merkel B.J."/>
            <person name="Hornburger P."/>
            <person name="Mueller R.-W."/>
            <person name="Bruemmer F."/>
            <person name="Labrenz M."/>
            <person name="Spormann A.M."/>
            <person name="Op den Camp H."/>
            <person name="Overmann J."/>
            <person name="Amann R."/>
            <person name="Jetten M.S.M."/>
            <person name="Mascher T."/>
            <person name="Medema M.H."/>
            <person name="Devos D.P."/>
            <person name="Kaster A.-K."/>
            <person name="Ovreas L."/>
            <person name="Rohde M."/>
            <person name="Galperin M.Y."/>
            <person name="Jogler C."/>
        </authorList>
    </citation>
    <scope>NUCLEOTIDE SEQUENCE [LARGE SCALE GENOMIC DNA]</scope>
    <source>
        <strain evidence="3 4">FF011L</strain>
    </source>
</reference>
<dbReference type="KEGG" id="rml:FF011L_32000"/>
<dbReference type="InterPro" id="IPR017850">
    <property type="entry name" value="Alkaline_phosphatase_core_sf"/>
</dbReference>
<evidence type="ECO:0000313" key="4">
    <source>
        <dbReference type="Proteomes" id="UP000320672"/>
    </source>
</evidence>
<feature type="chain" id="PRO_5021860723" evidence="1">
    <location>
        <begin position="19"/>
        <end position="523"/>
    </location>
</feature>
<gene>
    <name evidence="3" type="ORF">FF011L_32000</name>
</gene>
<dbReference type="InterPro" id="IPR000917">
    <property type="entry name" value="Sulfatase_N"/>
</dbReference>
<dbReference type="GO" id="GO:0004065">
    <property type="term" value="F:arylsulfatase activity"/>
    <property type="evidence" value="ECO:0007669"/>
    <property type="project" value="UniProtKB-EC"/>
</dbReference>
<dbReference type="InterPro" id="IPR052701">
    <property type="entry name" value="GAG_Ulvan_Degrading_Sulfatases"/>
</dbReference>
<protein>
    <submittedName>
        <fullName evidence="3">Arylsulfatase</fullName>
        <ecNumber evidence="3">3.1.6.1</ecNumber>
    </submittedName>
</protein>
<organism evidence="3 4">
    <name type="scientific">Roseimaritima multifibrata</name>
    <dbReference type="NCBI Taxonomy" id="1930274"/>
    <lineage>
        <taxon>Bacteria</taxon>
        <taxon>Pseudomonadati</taxon>
        <taxon>Planctomycetota</taxon>
        <taxon>Planctomycetia</taxon>
        <taxon>Pirellulales</taxon>
        <taxon>Pirellulaceae</taxon>
        <taxon>Roseimaritima</taxon>
    </lineage>
</organism>
<dbReference type="SUPFAM" id="SSF53649">
    <property type="entry name" value="Alkaline phosphatase-like"/>
    <property type="match status" value="1"/>
</dbReference>
<sequence length="523" mass="58232" precursor="true">MSYLKSLFLLLFSTAVFIAPVGAADPPPNILFAIADDWGLHAGAYGTTWVKTPSFDRIAREGVLFNNAYTPVAKCAPSRAIVLTGRHAWQNEQAGNHLAFFPADLKSWPEVLTGQGWHMGISGKGWAPGIANDKEGKRRAITGQPFNKRSAESPATGISKNDYASNFVDFLDAAPDQTPWCFWYGSTEPHRGYEFQSGVRKGGKKLSDIDRVPAYWPDEEVVRHDMLDYAFEVEHVDNHLGRMLAELEKRDLLKNTIVIVTSDHGMPFPRVKGYAYHDSNHVPLAIRLPDAGDNVGRVVDDFVDFTDLAPTILDYAGIAESESGMRPITGSSLRPILESSGNGQILAERDHVLIGKERTDVGRPHDWGYPIRGIVTEDHLYLRNYEPSRWPAGNPETGYLDTDGSPTKTRILELGRQSRTDPFWRLNFGMRPASEMYDLRTDSDCVINLAGDAAEAERVKALRSRMETELNEQGDPRMVGRGYLFDQYPATGGAGFYERYMRGEKVNSGWVNPSDFEAGPLDD</sequence>
<dbReference type="CDD" id="cd16027">
    <property type="entry name" value="SGSH"/>
    <property type="match status" value="1"/>
</dbReference>
<keyword evidence="1" id="KW-0732">Signal</keyword>